<sequence length="161" mass="17415">VKFGIAVTTSVTPAVTESSQRDYVEKVSVAAESAGYDSVWVSDRTVFPSDLVAKYPDRFGDGKGDPRAQNVLEALTTLSYVAGLTKKVRLGTSVLVLPFRNPVLNSKMVATLDVLSGGRLILGVGTGWMPEEFSAMNADFQSRGNVSDEHLEYFLESCKSE</sequence>
<accession>A0A381VNL1</accession>
<protein>
    <recommendedName>
        <fullName evidence="1">Luciferase-like domain-containing protein</fullName>
    </recommendedName>
</protein>
<feature type="non-terminal residue" evidence="2">
    <location>
        <position position="1"/>
    </location>
</feature>
<evidence type="ECO:0000313" key="2">
    <source>
        <dbReference type="EMBL" id="SVA41814.1"/>
    </source>
</evidence>
<gene>
    <name evidence="2" type="ORF">METZ01_LOCUS94668</name>
</gene>
<dbReference type="GO" id="GO:0016705">
    <property type="term" value="F:oxidoreductase activity, acting on paired donors, with incorporation or reduction of molecular oxygen"/>
    <property type="evidence" value="ECO:0007669"/>
    <property type="project" value="InterPro"/>
</dbReference>
<dbReference type="AlphaFoldDB" id="A0A381VNL1"/>
<proteinExistence type="predicted"/>
<dbReference type="SUPFAM" id="SSF51679">
    <property type="entry name" value="Bacterial luciferase-like"/>
    <property type="match status" value="1"/>
</dbReference>
<dbReference type="InterPro" id="IPR011251">
    <property type="entry name" value="Luciferase-like_dom"/>
</dbReference>
<dbReference type="PANTHER" id="PTHR30011">
    <property type="entry name" value="ALKANESULFONATE MONOOXYGENASE-RELATED"/>
    <property type="match status" value="1"/>
</dbReference>
<dbReference type="Pfam" id="PF00296">
    <property type="entry name" value="Bac_luciferase"/>
    <property type="match status" value="1"/>
</dbReference>
<reference evidence="2" key="1">
    <citation type="submission" date="2018-05" db="EMBL/GenBank/DDBJ databases">
        <authorList>
            <person name="Lanie J.A."/>
            <person name="Ng W.-L."/>
            <person name="Kazmierczak K.M."/>
            <person name="Andrzejewski T.M."/>
            <person name="Davidsen T.M."/>
            <person name="Wayne K.J."/>
            <person name="Tettelin H."/>
            <person name="Glass J.I."/>
            <person name="Rusch D."/>
            <person name="Podicherti R."/>
            <person name="Tsui H.-C.T."/>
            <person name="Winkler M.E."/>
        </authorList>
    </citation>
    <scope>NUCLEOTIDE SEQUENCE</scope>
</reference>
<organism evidence="2">
    <name type="scientific">marine metagenome</name>
    <dbReference type="NCBI Taxonomy" id="408172"/>
    <lineage>
        <taxon>unclassified sequences</taxon>
        <taxon>metagenomes</taxon>
        <taxon>ecological metagenomes</taxon>
    </lineage>
</organism>
<dbReference type="EMBL" id="UINC01009321">
    <property type="protein sequence ID" value="SVA41814.1"/>
    <property type="molecule type" value="Genomic_DNA"/>
</dbReference>
<name>A0A381VNL1_9ZZZZ</name>
<evidence type="ECO:0000259" key="1">
    <source>
        <dbReference type="Pfam" id="PF00296"/>
    </source>
</evidence>
<feature type="non-terminal residue" evidence="2">
    <location>
        <position position="161"/>
    </location>
</feature>
<feature type="domain" description="Luciferase-like" evidence="1">
    <location>
        <begin position="2"/>
        <end position="155"/>
    </location>
</feature>
<dbReference type="Gene3D" id="3.20.20.30">
    <property type="entry name" value="Luciferase-like domain"/>
    <property type="match status" value="1"/>
</dbReference>
<dbReference type="InterPro" id="IPR036661">
    <property type="entry name" value="Luciferase-like_sf"/>
</dbReference>
<dbReference type="PANTHER" id="PTHR30011:SF32">
    <property type="entry name" value="CONSERVED PROTEIN"/>
    <property type="match status" value="1"/>
</dbReference>
<dbReference type="InterPro" id="IPR051260">
    <property type="entry name" value="Diverse_substr_monoxygenases"/>
</dbReference>